<dbReference type="OrthoDB" id="10500448at2759"/>
<dbReference type="AlphaFoldDB" id="A0A3P7L784"/>
<dbReference type="Proteomes" id="UP000281553">
    <property type="component" value="Unassembled WGS sequence"/>
</dbReference>
<protein>
    <submittedName>
        <fullName evidence="1">Uncharacterized protein</fullName>
    </submittedName>
</protein>
<keyword evidence="2" id="KW-1185">Reference proteome</keyword>
<organism evidence="1 2">
    <name type="scientific">Dibothriocephalus latus</name>
    <name type="common">Fish tapeworm</name>
    <name type="synonym">Diphyllobothrium latum</name>
    <dbReference type="NCBI Taxonomy" id="60516"/>
    <lineage>
        <taxon>Eukaryota</taxon>
        <taxon>Metazoa</taxon>
        <taxon>Spiralia</taxon>
        <taxon>Lophotrochozoa</taxon>
        <taxon>Platyhelminthes</taxon>
        <taxon>Cestoda</taxon>
        <taxon>Eucestoda</taxon>
        <taxon>Diphyllobothriidea</taxon>
        <taxon>Diphyllobothriidae</taxon>
        <taxon>Dibothriocephalus</taxon>
    </lineage>
</organism>
<accession>A0A3P7L784</accession>
<reference evidence="1 2" key="1">
    <citation type="submission" date="2018-11" db="EMBL/GenBank/DDBJ databases">
        <authorList>
            <consortium name="Pathogen Informatics"/>
        </authorList>
    </citation>
    <scope>NUCLEOTIDE SEQUENCE [LARGE SCALE GENOMIC DNA]</scope>
</reference>
<evidence type="ECO:0000313" key="1">
    <source>
        <dbReference type="EMBL" id="VDN09270.1"/>
    </source>
</evidence>
<sequence>MAEFKDPSQCEYLIYTSTPSTKSGLVESRPRVAHTLEQPEENNSENLCSNIDEAYAAVVMLDAPRRGVANWSLRHA</sequence>
<gene>
    <name evidence="1" type="ORF">DILT_LOCUS5101</name>
</gene>
<name>A0A3P7L784_DIBLA</name>
<evidence type="ECO:0000313" key="2">
    <source>
        <dbReference type="Proteomes" id="UP000281553"/>
    </source>
</evidence>
<proteinExistence type="predicted"/>
<dbReference type="EMBL" id="UYRU01046711">
    <property type="protein sequence ID" value="VDN09270.1"/>
    <property type="molecule type" value="Genomic_DNA"/>
</dbReference>